<dbReference type="Gene3D" id="1.20.1720.10">
    <property type="entry name" value="Multidrug resistance protein D"/>
    <property type="match status" value="1"/>
</dbReference>
<feature type="transmembrane region" description="Helical" evidence="7">
    <location>
        <begin position="394"/>
        <end position="416"/>
    </location>
</feature>
<reference evidence="10" key="1">
    <citation type="journal article" date="2019" name="Int. J. Syst. Evol. Microbiol.">
        <title>The Global Catalogue of Microorganisms (GCM) 10K type strain sequencing project: providing services to taxonomists for standard genome sequencing and annotation.</title>
        <authorList>
            <consortium name="The Broad Institute Genomics Platform"/>
            <consortium name="The Broad Institute Genome Sequencing Center for Infectious Disease"/>
            <person name="Wu L."/>
            <person name="Ma J."/>
        </authorList>
    </citation>
    <scope>NUCLEOTIDE SEQUENCE [LARGE SCALE GENOMIC DNA]</scope>
    <source>
        <strain evidence="10">CGMCC 4.1469</strain>
    </source>
</reference>
<evidence type="ECO:0000256" key="4">
    <source>
        <dbReference type="ARBA" id="ARBA00023136"/>
    </source>
</evidence>
<evidence type="ECO:0000256" key="5">
    <source>
        <dbReference type="ARBA" id="ARBA00023251"/>
    </source>
</evidence>
<feature type="transmembrane region" description="Helical" evidence="7">
    <location>
        <begin position="231"/>
        <end position="253"/>
    </location>
</feature>
<dbReference type="InterPro" id="IPR011701">
    <property type="entry name" value="MFS"/>
</dbReference>
<feature type="transmembrane region" description="Helical" evidence="7">
    <location>
        <begin position="82"/>
        <end position="102"/>
    </location>
</feature>
<dbReference type="EMBL" id="JBHSOD010000052">
    <property type="protein sequence ID" value="MFC5889138.1"/>
    <property type="molecule type" value="Genomic_DNA"/>
</dbReference>
<feature type="transmembrane region" description="Helical" evidence="7">
    <location>
        <begin position="175"/>
        <end position="195"/>
    </location>
</feature>
<evidence type="ECO:0000256" key="6">
    <source>
        <dbReference type="SAM" id="MobiDB-lite"/>
    </source>
</evidence>
<evidence type="ECO:0000313" key="10">
    <source>
        <dbReference type="Proteomes" id="UP001596067"/>
    </source>
</evidence>
<dbReference type="InterPro" id="IPR020846">
    <property type="entry name" value="MFS_dom"/>
</dbReference>
<feature type="transmembrane region" description="Helical" evidence="7">
    <location>
        <begin position="114"/>
        <end position="133"/>
    </location>
</feature>
<comment type="subcellular location">
    <subcellularLocation>
        <location evidence="1">Cell membrane</location>
        <topology evidence="1">Multi-pass membrane protein</topology>
    </subcellularLocation>
</comment>
<feature type="transmembrane region" description="Helical" evidence="7">
    <location>
        <begin position="46"/>
        <end position="70"/>
    </location>
</feature>
<feature type="domain" description="Major facilitator superfamily (MFS) profile" evidence="8">
    <location>
        <begin position="48"/>
        <end position="487"/>
    </location>
</feature>
<proteinExistence type="predicted"/>
<sequence length="492" mass="49607">MTTALPKTPADASRQAPTTTAPQAAAAPDTATPATAATPAVDPRRWAVLAVVLFAAVLDLLDATITNIAAPTIAADLGGGPALVQWLGAAYALAMGVLLVVGGRLGDKYGRRRLFLTGLAGFTLASAACGLATGPASVIAFRILQGAFGALVVPQGFGILCAVFPPRELGKAFGVFAPCLGLSAISGPLLAGFLIEGFGWRSMFLINIALGALAIALAARLLPRDRGDRTVTVDGPGSLLLAATMLALLHGLIDGSSHGWTLVPALGLAAGAALFALFCQRQRRAAHPLVEPSLLKNRGFTSGLVLGLLFYAAVAGLLLVLSLYLQDALHRTPAQASLGLAPIAAGIITASIAAHRLKARLGRTLVLAGLLLTLTGTLALLALVHAGAATPWTLTAPVFTTGLGLGTCFGTVYEITLGDTDPRESGSAGGALSAVAQLANSIGAAAVTTVYFHTAAGSAAGTVRSLAVVATAVLGCCALVRLLPRHAPARPH</sequence>
<feature type="compositionally biased region" description="Low complexity" evidence="6">
    <location>
        <begin position="16"/>
        <end position="38"/>
    </location>
</feature>
<organism evidence="9 10">
    <name type="scientific">Kitasatospora aburaviensis</name>
    <dbReference type="NCBI Taxonomy" id="67265"/>
    <lineage>
        <taxon>Bacteria</taxon>
        <taxon>Bacillati</taxon>
        <taxon>Actinomycetota</taxon>
        <taxon>Actinomycetes</taxon>
        <taxon>Kitasatosporales</taxon>
        <taxon>Streptomycetaceae</taxon>
        <taxon>Kitasatospora</taxon>
    </lineage>
</organism>
<keyword evidence="4 7" id="KW-0472">Membrane</keyword>
<evidence type="ECO:0000256" key="3">
    <source>
        <dbReference type="ARBA" id="ARBA00022989"/>
    </source>
</evidence>
<feature type="transmembrane region" description="Helical" evidence="7">
    <location>
        <begin position="139"/>
        <end position="163"/>
    </location>
</feature>
<comment type="caution">
    <text evidence="9">The sequence shown here is derived from an EMBL/GenBank/DDBJ whole genome shotgun (WGS) entry which is preliminary data.</text>
</comment>
<feature type="transmembrane region" description="Helical" evidence="7">
    <location>
        <begin position="201"/>
        <end position="219"/>
    </location>
</feature>
<keyword evidence="2 7" id="KW-0812">Transmembrane</keyword>
<evidence type="ECO:0000256" key="7">
    <source>
        <dbReference type="SAM" id="Phobius"/>
    </source>
</evidence>
<dbReference type="SUPFAM" id="SSF103473">
    <property type="entry name" value="MFS general substrate transporter"/>
    <property type="match status" value="1"/>
</dbReference>
<feature type="region of interest" description="Disordered" evidence="6">
    <location>
        <begin position="1"/>
        <end position="38"/>
    </location>
</feature>
<evidence type="ECO:0000256" key="1">
    <source>
        <dbReference type="ARBA" id="ARBA00004651"/>
    </source>
</evidence>
<feature type="transmembrane region" description="Helical" evidence="7">
    <location>
        <begin position="428"/>
        <end position="453"/>
    </location>
</feature>
<keyword evidence="10" id="KW-1185">Reference proteome</keyword>
<evidence type="ECO:0000259" key="8">
    <source>
        <dbReference type="PROSITE" id="PS50850"/>
    </source>
</evidence>
<keyword evidence="3 7" id="KW-1133">Transmembrane helix</keyword>
<dbReference type="Proteomes" id="UP001596067">
    <property type="component" value="Unassembled WGS sequence"/>
</dbReference>
<protein>
    <submittedName>
        <fullName evidence="9">MFS transporter</fullName>
    </submittedName>
</protein>
<dbReference type="Pfam" id="PF07690">
    <property type="entry name" value="MFS_1"/>
    <property type="match status" value="1"/>
</dbReference>
<dbReference type="PANTHER" id="PTHR42718:SF39">
    <property type="entry name" value="ACTINORHODIN TRANSPORTER-RELATED"/>
    <property type="match status" value="1"/>
</dbReference>
<dbReference type="InterPro" id="IPR036259">
    <property type="entry name" value="MFS_trans_sf"/>
</dbReference>
<name>A0ABW1F5T4_9ACTN</name>
<feature type="transmembrane region" description="Helical" evidence="7">
    <location>
        <begin position="336"/>
        <end position="354"/>
    </location>
</feature>
<feature type="transmembrane region" description="Helical" evidence="7">
    <location>
        <begin position="465"/>
        <end position="483"/>
    </location>
</feature>
<keyword evidence="5" id="KW-0046">Antibiotic resistance</keyword>
<dbReference type="CDD" id="cd17321">
    <property type="entry name" value="MFS_MMR_MDR_like"/>
    <property type="match status" value="1"/>
</dbReference>
<dbReference type="PANTHER" id="PTHR42718">
    <property type="entry name" value="MAJOR FACILITATOR SUPERFAMILY MULTIDRUG TRANSPORTER MFSC"/>
    <property type="match status" value="1"/>
</dbReference>
<dbReference type="PROSITE" id="PS50850">
    <property type="entry name" value="MFS"/>
    <property type="match status" value="1"/>
</dbReference>
<dbReference type="RefSeq" id="WP_345328219.1">
    <property type="nucleotide sequence ID" value="NZ_BAAAVH010000016.1"/>
</dbReference>
<evidence type="ECO:0000313" key="9">
    <source>
        <dbReference type="EMBL" id="MFC5889138.1"/>
    </source>
</evidence>
<feature type="transmembrane region" description="Helical" evidence="7">
    <location>
        <begin position="259"/>
        <end position="279"/>
    </location>
</feature>
<gene>
    <name evidence="9" type="ORF">ACFP0N_29625</name>
</gene>
<feature type="transmembrane region" description="Helical" evidence="7">
    <location>
        <begin position="300"/>
        <end position="324"/>
    </location>
</feature>
<feature type="transmembrane region" description="Helical" evidence="7">
    <location>
        <begin position="366"/>
        <end position="388"/>
    </location>
</feature>
<evidence type="ECO:0000256" key="2">
    <source>
        <dbReference type="ARBA" id="ARBA00022692"/>
    </source>
</evidence>
<accession>A0ABW1F5T4</accession>
<dbReference type="Gene3D" id="1.20.1250.20">
    <property type="entry name" value="MFS general substrate transporter like domains"/>
    <property type="match status" value="1"/>
</dbReference>